<organism evidence="2 3">
    <name type="scientific">Rathayibacter iranicus</name>
    <dbReference type="NCBI Taxonomy" id="59737"/>
    <lineage>
        <taxon>Bacteria</taxon>
        <taxon>Bacillati</taxon>
        <taxon>Actinomycetota</taxon>
        <taxon>Actinomycetes</taxon>
        <taxon>Micrococcales</taxon>
        <taxon>Microbacteriaceae</taxon>
        <taxon>Rathayibacter</taxon>
    </lineage>
</organism>
<feature type="domain" description="Type VII secretion system protein EssD-like" evidence="1">
    <location>
        <begin position="39"/>
        <end position="121"/>
    </location>
</feature>
<gene>
    <name evidence="2" type="ORF">C7V51_11130</name>
</gene>
<accession>A0AAD1ADQ9</accession>
<reference evidence="2 3" key="1">
    <citation type="submission" date="2018-03" db="EMBL/GenBank/DDBJ databases">
        <title>Bacteriophage NCPPB3778 and a type I-E CRISPR drive the evolution of the US Biological Select Agent, Rathayibacter toxicus.</title>
        <authorList>
            <person name="Davis E.W.II."/>
            <person name="Tabima J.F."/>
            <person name="Weisberg A.J."/>
            <person name="Dantas Lopes L."/>
            <person name="Wiseman M.S."/>
            <person name="Wiseman M.S."/>
            <person name="Pupko T."/>
            <person name="Belcher M.S."/>
            <person name="Sechler A.J."/>
            <person name="Tancos M.A."/>
            <person name="Schroeder B.K."/>
            <person name="Murray T.D."/>
            <person name="Luster D.G."/>
            <person name="Schneider W.L."/>
            <person name="Rogers E."/>
            <person name="Andreote F.D."/>
            <person name="Grunwald N.J."/>
            <person name="Putnam M.L."/>
            <person name="Chang J.H."/>
        </authorList>
    </citation>
    <scope>NUCLEOTIDE SEQUENCE [LARGE SCALE GENOMIC DNA]</scope>
    <source>
        <strain evidence="2 3">NCCPB 2253</strain>
    </source>
</reference>
<sequence>MMVSTFWLLTEVPGLNVAKLFLKAKRKRFRNIRLTPGRLRGDDAGHLIADMFDGSPALDNLVSQAKSVNRGAGSKWTAMERAWRKALKAHPPRAVTDIEIKVLYDGTSRPTAFEVEYKIDGHLVSDTIPNPIP</sequence>
<dbReference type="InterPro" id="IPR044929">
    <property type="entry name" value="DNA/RNA_non-sp_Endonuclease_sf"/>
</dbReference>
<dbReference type="EMBL" id="CP028130">
    <property type="protein sequence ID" value="AZZ56372.1"/>
    <property type="molecule type" value="Genomic_DNA"/>
</dbReference>
<dbReference type="Pfam" id="PF13930">
    <property type="entry name" value="Endonuclea_NS_2"/>
    <property type="match status" value="1"/>
</dbReference>
<dbReference type="InterPro" id="IPR044927">
    <property type="entry name" value="Endonuclea_NS_2"/>
</dbReference>
<dbReference type="Gene3D" id="3.40.570.10">
    <property type="entry name" value="Extracellular Endonuclease, subunit A"/>
    <property type="match status" value="1"/>
</dbReference>
<protein>
    <recommendedName>
        <fullName evidence="1">Type VII secretion system protein EssD-like domain-containing protein</fullName>
    </recommendedName>
</protein>
<evidence type="ECO:0000313" key="3">
    <source>
        <dbReference type="Proteomes" id="UP000283946"/>
    </source>
</evidence>
<proteinExistence type="predicted"/>
<evidence type="ECO:0000259" key="1">
    <source>
        <dbReference type="Pfam" id="PF13930"/>
    </source>
</evidence>
<evidence type="ECO:0000313" key="2">
    <source>
        <dbReference type="EMBL" id="AZZ56372.1"/>
    </source>
</evidence>
<dbReference type="RefSeq" id="WP_104266474.1">
    <property type="nucleotide sequence ID" value="NZ_CP028130.1"/>
</dbReference>
<dbReference type="AlphaFoldDB" id="A0AAD1ADQ9"/>
<dbReference type="KEGG" id="ria:C7V51_11130"/>
<dbReference type="Proteomes" id="UP000283946">
    <property type="component" value="Chromosome"/>
</dbReference>
<name>A0AAD1ADQ9_9MICO</name>